<feature type="compositionally biased region" description="Polar residues" evidence="9">
    <location>
        <begin position="254"/>
        <end position="265"/>
    </location>
</feature>
<organism evidence="10 11">
    <name type="scientific">Kuraishia capsulata CBS 1993</name>
    <dbReference type="NCBI Taxonomy" id="1382522"/>
    <lineage>
        <taxon>Eukaryota</taxon>
        <taxon>Fungi</taxon>
        <taxon>Dikarya</taxon>
        <taxon>Ascomycota</taxon>
        <taxon>Saccharomycotina</taxon>
        <taxon>Pichiomycetes</taxon>
        <taxon>Pichiales</taxon>
        <taxon>Pichiaceae</taxon>
        <taxon>Kuraishia</taxon>
    </lineage>
</organism>
<evidence type="ECO:0000256" key="8">
    <source>
        <dbReference type="ARBA" id="ARBA00023242"/>
    </source>
</evidence>
<feature type="compositionally biased region" description="Low complexity" evidence="9">
    <location>
        <begin position="161"/>
        <end position="175"/>
    </location>
</feature>
<feature type="region of interest" description="Disordered" evidence="9">
    <location>
        <begin position="146"/>
        <end position="177"/>
    </location>
</feature>
<evidence type="ECO:0000256" key="5">
    <source>
        <dbReference type="ARBA" id="ARBA00022491"/>
    </source>
</evidence>
<evidence type="ECO:0000256" key="3">
    <source>
        <dbReference type="ARBA" id="ARBA00006922"/>
    </source>
</evidence>
<feature type="region of interest" description="Disordered" evidence="9">
    <location>
        <begin position="251"/>
        <end position="272"/>
    </location>
</feature>
<evidence type="ECO:0000256" key="1">
    <source>
        <dbReference type="ARBA" id="ARBA00004123"/>
    </source>
</evidence>
<dbReference type="GO" id="GO:0005737">
    <property type="term" value="C:cytoplasm"/>
    <property type="evidence" value="ECO:0007669"/>
    <property type="project" value="UniProtKB-SubCell"/>
</dbReference>
<reference evidence="10" key="1">
    <citation type="submission" date="2013-12" db="EMBL/GenBank/DDBJ databases">
        <authorList>
            <person name="Genoscope - CEA"/>
        </authorList>
    </citation>
    <scope>NUCLEOTIDE SEQUENCE</scope>
    <source>
        <strain evidence="10">CBS 1993</strain>
    </source>
</reference>
<dbReference type="AlphaFoldDB" id="W6MLN3"/>
<name>W6MLN3_9ASCO</name>
<protein>
    <submittedName>
        <fullName evidence="10">Uncharacterized protein</fullName>
    </submittedName>
</protein>
<evidence type="ECO:0000256" key="9">
    <source>
        <dbReference type="SAM" id="MobiDB-lite"/>
    </source>
</evidence>
<evidence type="ECO:0000256" key="2">
    <source>
        <dbReference type="ARBA" id="ARBA00004496"/>
    </source>
</evidence>
<keyword evidence="5" id="KW-0678">Repressor</keyword>
<dbReference type="GO" id="GO:0005634">
    <property type="term" value="C:nucleus"/>
    <property type="evidence" value="ECO:0007669"/>
    <property type="project" value="UniProtKB-SubCell"/>
</dbReference>
<gene>
    <name evidence="10" type="ORF">KUCA_T00002995001</name>
</gene>
<accession>W6MLN3</accession>
<dbReference type="EMBL" id="HG793127">
    <property type="protein sequence ID" value="CDK27018.1"/>
    <property type="molecule type" value="Genomic_DNA"/>
</dbReference>
<dbReference type="InterPro" id="IPR013734">
    <property type="entry name" value="TF_Nrm1/Whi5"/>
</dbReference>
<evidence type="ECO:0000256" key="7">
    <source>
        <dbReference type="ARBA" id="ARBA00023163"/>
    </source>
</evidence>
<comment type="subcellular location">
    <subcellularLocation>
        <location evidence="2">Cytoplasm</location>
    </subcellularLocation>
    <subcellularLocation>
        <location evidence="1">Nucleus</location>
    </subcellularLocation>
</comment>
<keyword evidence="8" id="KW-0539">Nucleus</keyword>
<keyword evidence="7" id="KW-0804">Transcription</keyword>
<evidence type="ECO:0000313" key="11">
    <source>
        <dbReference type="Proteomes" id="UP000019384"/>
    </source>
</evidence>
<sequence length="299" mass="32244">MTTATSTQPGIHRIPLGALGESKLNIANSKRSGLFQKSDGALPALKRAKLDLGLARRAASTSISSEKSSVDYAQALKTRLRLALYKVKTNQHSLSISQLDKPQKSASFPAKEANPPSLLAASTPLFARLGGKRSVSFMDYIVEQKNESKDRTMPPPILQLPTPNTSVNTSTSSPSKIAQIGRRQLKSISKFTLPPIPNLTPQSQQKAKTESLSLPSIAEMVKGSNALETSPNATIFLQDSSEMMVTPVRRKLGSRSQHQPTNDTTIDQDETQLMSSPSRLLSTPSSIGAAKCLLQLALR</sequence>
<dbReference type="RefSeq" id="XP_022459014.1">
    <property type="nucleotide sequence ID" value="XM_022603294.1"/>
</dbReference>
<evidence type="ECO:0000313" key="10">
    <source>
        <dbReference type="EMBL" id="CDK27018.1"/>
    </source>
</evidence>
<dbReference type="Pfam" id="PF08528">
    <property type="entry name" value="Whi5"/>
    <property type="match status" value="1"/>
</dbReference>
<dbReference type="HOGENOM" id="CLU_930861_0_0_1"/>
<evidence type="ECO:0000256" key="4">
    <source>
        <dbReference type="ARBA" id="ARBA00022490"/>
    </source>
</evidence>
<keyword evidence="6" id="KW-0805">Transcription regulation</keyword>
<reference evidence="10" key="2">
    <citation type="submission" date="2014-02" db="EMBL/GenBank/DDBJ databases">
        <title>Complete DNA sequence of /Kuraishia capsulata/ illustrates novel genomic features among budding yeasts (/Saccharomycotina/).</title>
        <authorList>
            <person name="Morales L."/>
            <person name="Noel B."/>
            <person name="Porcel B."/>
            <person name="Marcet-Houben M."/>
            <person name="Hullo M-F."/>
            <person name="Sacerdot C."/>
            <person name="Tekaia F."/>
            <person name="Leh-Louis V."/>
            <person name="Despons L."/>
            <person name="Khanna V."/>
            <person name="Aury J-M."/>
            <person name="Barbe V."/>
            <person name="Couloux A."/>
            <person name="Labadie K."/>
            <person name="Pelletier E."/>
            <person name="Souciet J-L."/>
            <person name="Boekhout T."/>
            <person name="Gabaldon T."/>
            <person name="Wincker P."/>
            <person name="Dujon B."/>
        </authorList>
    </citation>
    <scope>NUCLEOTIDE SEQUENCE</scope>
    <source>
        <strain evidence="10">CBS 1993</strain>
    </source>
</reference>
<proteinExistence type="inferred from homology"/>
<keyword evidence="11" id="KW-1185">Reference proteome</keyword>
<evidence type="ECO:0000256" key="6">
    <source>
        <dbReference type="ARBA" id="ARBA00023015"/>
    </source>
</evidence>
<keyword evidence="4" id="KW-0963">Cytoplasm</keyword>
<comment type="similarity">
    <text evidence="3">Belongs to the WHI5/NRM1 family.</text>
</comment>
<dbReference type="OrthoDB" id="5345625at2759"/>
<dbReference type="GeneID" id="34520402"/>
<dbReference type="Proteomes" id="UP000019384">
    <property type="component" value="Unassembled WGS sequence"/>
</dbReference>